<comment type="pathway">
    <text evidence="1 7">Cell wall biogenesis; peptidoglycan biosynthesis.</text>
</comment>
<organism evidence="10 11">
    <name type="scientific">Methylocapsa polymorpha</name>
    <dbReference type="NCBI Taxonomy" id="3080828"/>
    <lineage>
        <taxon>Bacteria</taxon>
        <taxon>Pseudomonadati</taxon>
        <taxon>Pseudomonadota</taxon>
        <taxon>Alphaproteobacteria</taxon>
        <taxon>Hyphomicrobiales</taxon>
        <taxon>Beijerinckiaceae</taxon>
        <taxon>Methylocapsa</taxon>
    </lineage>
</organism>
<keyword evidence="6 7" id="KW-0961">Cell wall biogenesis/degradation</keyword>
<evidence type="ECO:0000313" key="10">
    <source>
        <dbReference type="EMBL" id="WOJ91384.1"/>
    </source>
</evidence>
<dbReference type="PANTHER" id="PTHR30582">
    <property type="entry name" value="L,D-TRANSPEPTIDASE"/>
    <property type="match status" value="1"/>
</dbReference>
<feature type="chain" id="PRO_5045308668" evidence="8">
    <location>
        <begin position="19"/>
        <end position="209"/>
    </location>
</feature>
<dbReference type="RefSeq" id="WP_407340980.1">
    <property type="nucleotide sequence ID" value="NZ_CP136862.1"/>
</dbReference>
<dbReference type="InterPro" id="IPR050979">
    <property type="entry name" value="LD-transpeptidase"/>
</dbReference>
<keyword evidence="5 7" id="KW-0573">Peptidoglycan synthesis</keyword>
<gene>
    <name evidence="10" type="ORF">RZS28_09065</name>
</gene>
<accession>A0ABZ0HY96</accession>
<feature type="active site" description="Nucleophile" evidence="7">
    <location>
        <position position="110"/>
    </location>
</feature>
<dbReference type="Gene3D" id="2.40.440.10">
    <property type="entry name" value="L,D-transpeptidase catalytic domain-like"/>
    <property type="match status" value="1"/>
</dbReference>
<comment type="similarity">
    <text evidence="2">Belongs to the YkuD family.</text>
</comment>
<evidence type="ECO:0000256" key="1">
    <source>
        <dbReference type="ARBA" id="ARBA00004752"/>
    </source>
</evidence>
<keyword evidence="3 10" id="KW-0808">Transferase</keyword>
<dbReference type="EMBL" id="CP136862">
    <property type="protein sequence ID" value="WOJ91384.1"/>
    <property type="molecule type" value="Genomic_DNA"/>
</dbReference>
<evidence type="ECO:0000256" key="4">
    <source>
        <dbReference type="ARBA" id="ARBA00022960"/>
    </source>
</evidence>
<evidence type="ECO:0000256" key="7">
    <source>
        <dbReference type="PROSITE-ProRule" id="PRU01373"/>
    </source>
</evidence>
<reference evidence="10 11" key="1">
    <citation type="submission" date="2023-10" db="EMBL/GenBank/DDBJ databases">
        <title>Novel methanotroph of the genus Methylocapsa from a subarctic wetland.</title>
        <authorList>
            <person name="Belova S.E."/>
            <person name="Oshkin I.Y."/>
            <person name="Miroshnikov K."/>
            <person name="Dedysh S.N."/>
        </authorList>
    </citation>
    <scope>NUCLEOTIDE SEQUENCE [LARGE SCALE GENOMIC DNA]</scope>
    <source>
        <strain evidence="10 11">RX1</strain>
    </source>
</reference>
<evidence type="ECO:0000256" key="8">
    <source>
        <dbReference type="SAM" id="SignalP"/>
    </source>
</evidence>
<dbReference type="PROSITE" id="PS52029">
    <property type="entry name" value="LD_TPASE"/>
    <property type="match status" value="1"/>
</dbReference>
<dbReference type="CDD" id="cd16913">
    <property type="entry name" value="YkuD_like"/>
    <property type="match status" value="1"/>
</dbReference>
<protein>
    <submittedName>
        <fullName evidence="10">L,D-transpeptidase</fullName>
        <ecNumber evidence="10">2.-.-.-</ecNumber>
    </submittedName>
</protein>
<feature type="signal peptide" evidence="8">
    <location>
        <begin position="1"/>
        <end position="18"/>
    </location>
</feature>
<keyword evidence="4 7" id="KW-0133">Cell shape</keyword>
<evidence type="ECO:0000256" key="5">
    <source>
        <dbReference type="ARBA" id="ARBA00022984"/>
    </source>
</evidence>
<feature type="domain" description="L,D-TPase catalytic" evidence="9">
    <location>
        <begin position="24"/>
        <end position="135"/>
    </location>
</feature>
<evidence type="ECO:0000313" key="11">
    <source>
        <dbReference type="Proteomes" id="UP001626536"/>
    </source>
</evidence>
<proteinExistence type="inferred from homology"/>
<dbReference type="Proteomes" id="UP001626536">
    <property type="component" value="Chromosome"/>
</dbReference>
<dbReference type="InterPro" id="IPR005490">
    <property type="entry name" value="LD_TPept_cat_dom"/>
</dbReference>
<keyword evidence="8" id="KW-0732">Signal</keyword>
<dbReference type="SUPFAM" id="SSF141523">
    <property type="entry name" value="L,D-transpeptidase catalytic domain-like"/>
    <property type="match status" value="1"/>
</dbReference>
<dbReference type="Pfam" id="PF03734">
    <property type="entry name" value="YkuD"/>
    <property type="match status" value="1"/>
</dbReference>
<evidence type="ECO:0000256" key="6">
    <source>
        <dbReference type="ARBA" id="ARBA00023316"/>
    </source>
</evidence>
<keyword evidence="11" id="KW-1185">Reference proteome</keyword>
<sequence length="209" mass="22920">MRIVGGACAIFFSVFTLAEADATAIIDINLSTQTMHVRANGGNYDWRVSTARSGYVTPRGHYRPISLQRMHYSRKYDMTPMPYSIFFRGGYAIHGTYSTAQLGRPVSHGCIRLAPGNAARLFSLVQAEGGSIAISGTPPHGLYARAHRRRHPTAYAHYYRGSGYGFYQGQPPGAFAYAPMRRAPIAAKAGQIINPVFRSPPSAPGWPWP</sequence>
<dbReference type="GO" id="GO:0016740">
    <property type="term" value="F:transferase activity"/>
    <property type="evidence" value="ECO:0007669"/>
    <property type="project" value="UniProtKB-KW"/>
</dbReference>
<dbReference type="EC" id="2.-.-.-" evidence="10"/>
<dbReference type="InterPro" id="IPR038063">
    <property type="entry name" value="Transpep_catalytic_dom"/>
</dbReference>
<dbReference type="PANTHER" id="PTHR30582:SF2">
    <property type="entry name" value="L,D-TRANSPEPTIDASE YCIB-RELATED"/>
    <property type="match status" value="1"/>
</dbReference>
<evidence type="ECO:0000259" key="9">
    <source>
        <dbReference type="PROSITE" id="PS52029"/>
    </source>
</evidence>
<feature type="active site" description="Proton donor/acceptor" evidence="7">
    <location>
        <position position="94"/>
    </location>
</feature>
<evidence type="ECO:0000256" key="3">
    <source>
        <dbReference type="ARBA" id="ARBA00022679"/>
    </source>
</evidence>
<evidence type="ECO:0000256" key="2">
    <source>
        <dbReference type="ARBA" id="ARBA00005992"/>
    </source>
</evidence>
<name>A0ABZ0HY96_9HYPH</name>